<feature type="compositionally biased region" description="Low complexity" evidence="1">
    <location>
        <begin position="466"/>
        <end position="488"/>
    </location>
</feature>
<feature type="compositionally biased region" description="Low complexity" evidence="1">
    <location>
        <begin position="214"/>
        <end position="231"/>
    </location>
</feature>
<dbReference type="OMA" id="CPPIDED"/>
<name>A0A3P7FVG1_WUCBA</name>
<sequence>MTNKLNHYTSSLSSYPNQQSIIKTELSEITEQKRQNILKSYANSKYHHYLTNSSSHTLRNSILKNEIQNIAISEADAYRPCGTTITTTTATNTNTIITDNLSPINTTRLPLAVKPLRQYQLKKENLHTSEEYQCNNTGTTILSSSSSSSSPLSLLSSPLSSLSSSSSLPRIAKTVPSSLSKTLCKTLSDNFRQNSQIISSNDIIKSKYKSETQNDNNNNINSNNNNNNSNNTLMKKFSPEIDFNLFDSMTTCIARPIYCDNEMMNDNVGDNTVSSLQKATTNVYQRTLNENGTKLMKHLLSNDQFNDDNNSMVDIKWEKGNYDNIKKEIQNDTTNKNSTVKSIVKIIKSPRRRLTIASSTINDWPVIKNVAFEKNLTNGLNINEKYKNSRRELPKKQWFSSSVDGPPIKSQQIDETISDDNLSSKQQSHATHLSSDNKLATNSMQKSIMLKYDSKQISSKQMIKTSPSPSSSSSSSLSQLSQPSQLSQLPPPKPTRTYEEMFTNLSQMEKSNDSTKLVKKSMRKTCPIVMGNTKMIPPKNYPSNSTNDSDNDNDNDNHTSSTSGFDVNLNKKPIDTVKNNSNVETSGKWLQTLHLPCDSYCPPIDEDDLTLSKNYHIRIDSVINSDDV</sequence>
<proteinExistence type="predicted"/>
<feature type="region of interest" description="Disordered" evidence="1">
    <location>
        <begin position="211"/>
        <end position="233"/>
    </location>
</feature>
<dbReference type="Proteomes" id="UP000270924">
    <property type="component" value="Unassembled WGS sequence"/>
</dbReference>
<dbReference type="AlphaFoldDB" id="A0A3P7FVG1"/>
<evidence type="ECO:0000313" key="3">
    <source>
        <dbReference type="Proteomes" id="UP000270924"/>
    </source>
</evidence>
<gene>
    <name evidence="2" type="ORF">WBA_LOCUS6501</name>
</gene>
<accession>A0A3P7FVG1</accession>
<feature type="region of interest" description="Disordered" evidence="1">
    <location>
        <begin position="528"/>
        <end position="579"/>
    </location>
</feature>
<evidence type="ECO:0000313" key="2">
    <source>
        <dbReference type="EMBL" id="VDM13115.1"/>
    </source>
</evidence>
<organism evidence="2 3">
    <name type="scientific">Wuchereria bancrofti</name>
    <dbReference type="NCBI Taxonomy" id="6293"/>
    <lineage>
        <taxon>Eukaryota</taxon>
        <taxon>Metazoa</taxon>
        <taxon>Ecdysozoa</taxon>
        <taxon>Nematoda</taxon>
        <taxon>Chromadorea</taxon>
        <taxon>Rhabditida</taxon>
        <taxon>Spirurina</taxon>
        <taxon>Spiruromorpha</taxon>
        <taxon>Filarioidea</taxon>
        <taxon>Onchocercidae</taxon>
        <taxon>Wuchereria</taxon>
    </lineage>
</organism>
<keyword evidence="3" id="KW-1185">Reference proteome</keyword>
<reference evidence="2 3" key="1">
    <citation type="submission" date="2018-11" db="EMBL/GenBank/DDBJ databases">
        <authorList>
            <consortium name="Pathogen Informatics"/>
        </authorList>
    </citation>
    <scope>NUCLEOTIDE SEQUENCE [LARGE SCALE GENOMIC DNA]</scope>
</reference>
<protein>
    <submittedName>
        <fullName evidence="2">Uncharacterized protein</fullName>
    </submittedName>
</protein>
<dbReference type="OrthoDB" id="5829726at2759"/>
<dbReference type="InParanoid" id="A0A3P7FVG1"/>
<feature type="region of interest" description="Disordered" evidence="1">
    <location>
        <begin position="458"/>
        <end position="497"/>
    </location>
</feature>
<evidence type="ECO:0000256" key="1">
    <source>
        <dbReference type="SAM" id="MobiDB-lite"/>
    </source>
</evidence>
<dbReference type="EMBL" id="UYWW01003910">
    <property type="protein sequence ID" value="VDM13115.1"/>
    <property type="molecule type" value="Genomic_DNA"/>
</dbReference>